<dbReference type="Gene3D" id="2.10.90.10">
    <property type="entry name" value="Cystine-knot cytokines"/>
    <property type="match status" value="1"/>
</dbReference>
<dbReference type="InterPro" id="IPR029034">
    <property type="entry name" value="Cystine-knot_cytokine"/>
</dbReference>
<dbReference type="InterPro" id="IPR010345">
    <property type="entry name" value="IL-17_fam"/>
</dbReference>
<protein>
    <recommendedName>
        <fullName evidence="7">Interleukin 17-like protein</fullName>
    </recommendedName>
</protein>
<gene>
    <name evidence="5" type="ORF">RRG08_030307</name>
</gene>
<comment type="caution">
    <text evidence="5">The sequence shown here is derived from an EMBL/GenBank/DDBJ whole genome shotgun (WGS) entry which is preliminary data.</text>
</comment>
<name>A0AAE0YI77_9GAST</name>
<proteinExistence type="inferred from homology"/>
<sequence>MVISSSYLRKQTAVLISFLSVPWLLPSRHSILSISGHCSGQTTWTEQLRNFTVDTGPSRLHMSSHNLHLPCPSEATGASMLQNLSVCPWTNDVDFDFDRFPPAMTFARCSCGTCSDSSRHGATRSRRRCVPLYHTFHVMRRVCEAGNFRYMMSFDRLPIACVCIHTGRQNDA</sequence>
<dbReference type="AlphaFoldDB" id="A0AAE0YI77"/>
<evidence type="ECO:0000313" key="5">
    <source>
        <dbReference type="EMBL" id="KAK3746896.1"/>
    </source>
</evidence>
<accession>A0AAE0YI77</accession>
<dbReference type="EMBL" id="JAWDGP010006114">
    <property type="protein sequence ID" value="KAK3746896.1"/>
    <property type="molecule type" value="Genomic_DNA"/>
</dbReference>
<organism evidence="5 6">
    <name type="scientific">Elysia crispata</name>
    <name type="common">lettuce slug</name>
    <dbReference type="NCBI Taxonomy" id="231223"/>
    <lineage>
        <taxon>Eukaryota</taxon>
        <taxon>Metazoa</taxon>
        <taxon>Spiralia</taxon>
        <taxon>Lophotrochozoa</taxon>
        <taxon>Mollusca</taxon>
        <taxon>Gastropoda</taxon>
        <taxon>Heterobranchia</taxon>
        <taxon>Euthyneura</taxon>
        <taxon>Panpulmonata</taxon>
        <taxon>Sacoglossa</taxon>
        <taxon>Placobranchoidea</taxon>
        <taxon>Plakobranchidae</taxon>
        <taxon>Elysia</taxon>
    </lineage>
</organism>
<evidence type="ECO:0000313" key="6">
    <source>
        <dbReference type="Proteomes" id="UP001283361"/>
    </source>
</evidence>
<dbReference type="GO" id="GO:0005576">
    <property type="term" value="C:extracellular region"/>
    <property type="evidence" value="ECO:0007669"/>
    <property type="project" value="UniProtKB-SubCell"/>
</dbReference>
<keyword evidence="3" id="KW-0964">Secreted</keyword>
<dbReference type="Pfam" id="PF06083">
    <property type="entry name" value="IL17"/>
    <property type="match status" value="1"/>
</dbReference>
<evidence type="ECO:0000256" key="3">
    <source>
        <dbReference type="ARBA" id="ARBA00022525"/>
    </source>
</evidence>
<evidence type="ECO:0008006" key="7">
    <source>
        <dbReference type="Google" id="ProtNLM"/>
    </source>
</evidence>
<evidence type="ECO:0000256" key="4">
    <source>
        <dbReference type="ARBA" id="ARBA00022729"/>
    </source>
</evidence>
<evidence type="ECO:0000256" key="1">
    <source>
        <dbReference type="ARBA" id="ARBA00004613"/>
    </source>
</evidence>
<dbReference type="Proteomes" id="UP001283361">
    <property type="component" value="Unassembled WGS sequence"/>
</dbReference>
<comment type="similarity">
    <text evidence="2">Belongs to the IL-17 family.</text>
</comment>
<dbReference type="SUPFAM" id="SSF57501">
    <property type="entry name" value="Cystine-knot cytokines"/>
    <property type="match status" value="1"/>
</dbReference>
<dbReference type="GO" id="GO:0005125">
    <property type="term" value="F:cytokine activity"/>
    <property type="evidence" value="ECO:0007669"/>
    <property type="project" value="InterPro"/>
</dbReference>
<keyword evidence="4" id="KW-0732">Signal</keyword>
<comment type="subcellular location">
    <subcellularLocation>
        <location evidence="1">Secreted</location>
    </subcellularLocation>
</comment>
<keyword evidence="6" id="KW-1185">Reference proteome</keyword>
<evidence type="ECO:0000256" key="2">
    <source>
        <dbReference type="ARBA" id="ARBA00007236"/>
    </source>
</evidence>
<reference evidence="5" key="1">
    <citation type="journal article" date="2023" name="G3 (Bethesda)">
        <title>A reference genome for the long-term kleptoplast-retaining sea slug Elysia crispata morphotype clarki.</title>
        <authorList>
            <person name="Eastman K.E."/>
            <person name="Pendleton A.L."/>
            <person name="Shaikh M.A."/>
            <person name="Suttiyut T."/>
            <person name="Ogas R."/>
            <person name="Tomko P."/>
            <person name="Gavelis G."/>
            <person name="Widhalm J.R."/>
            <person name="Wisecaver J.H."/>
        </authorList>
    </citation>
    <scope>NUCLEOTIDE SEQUENCE</scope>
    <source>
        <strain evidence="5">ECLA1</strain>
    </source>
</reference>